<sequence length="115" mass="13357">MSGFSRPTSGSTRVEPSRTSVTMLKRMPKGTKETHFCQWSMEKILRKDLVNVNSYCPSNRYILLHQSNDCLIQLNRDPTMILNITNKFHLGSPRVARGAIFWFHNEDTKEKRTMP</sequence>
<reference evidence="3" key="1">
    <citation type="submission" date="2025-08" db="UniProtKB">
        <authorList>
            <consortium name="RefSeq"/>
        </authorList>
    </citation>
    <scope>IDENTIFICATION</scope>
    <source>
        <tissue evidence="3">Gonads</tissue>
    </source>
</reference>
<keyword evidence="2" id="KW-1185">Reference proteome</keyword>
<evidence type="ECO:0000256" key="1">
    <source>
        <dbReference type="SAM" id="MobiDB-lite"/>
    </source>
</evidence>
<dbReference type="AlphaFoldDB" id="A0A1S3JX71"/>
<evidence type="ECO:0000313" key="3">
    <source>
        <dbReference type="RefSeq" id="XP_013414973.1"/>
    </source>
</evidence>
<gene>
    <name evidence="3" type="primary">LOC106176930</name>
</gene>
<evidence type="ECO:0000313" key="2">
    <source>
        <dbReference type="Proteomes" id="UP000085678"/>
    </source>
</evidence>
<proteinExistence type="predicted"/>
<accession>A0A1S3JX71</accession>
<dbReference type="RefSeq" id="XP_013414973.1">
    <property type="nucleotide sequence ID" value="XM_013559519.1"/>
</dbReference>
<protein>
    <submittedName>
        <fullName evidence="3">Uncharacterized protein LOC106176930</fullName>
    </submittedName>
</protein>
<name>A0A1S3JX71_LINAN</name>
<dbReference type="Proteomes" id="UP000085678">
    <property type="component" value="Unplaced"/>
</dbReference>
<dbReference type="GeneID" id="106176930"/>
<feature type="region of interest" description="Disordered" evidence="1">
    <location>
        <begin position="1"/>
        <end position="21"/>
    </location>
</feature>
<dbReference type="KEGG" id="lak:106176930"/>
<dbReference type="InParanoid" id="A0A1S3JX71"/>
<organism evidence="2 3">
    <name type="scientific">Lingula anatina</name>
    <name type="common">Brachiopod</name>
    <name type="synonym">Lingula unguis</name>
    <dbReference type="NCBI Taxonomy" id="7574"/>
    <lineage>
        <taxon>Eukaryota</taxon>
        <taxon>Metazoa</taxon>
        <taxon>Spiralia</taxon>
        <taxon>Lophotrochozoa</taxon>
        <taxon>Brachiopoda</taxon>
        <taxon>Linguliformea</taxon>
        <taxon>Lingulata</taxon>
        <taxon>Lingulida</taxon>
        <taxon>Linguloidea</taxon>
        <taxon>Lingulidae</taxon>
        <taxon>Lingula</taxon>
    </lineage>
</organism>